<protein>
    <recommendedName>
        <fullName evidence="3">Lipoprotein</fullName>
    </recommendedName>
</protein>
<evidence type="ECO:0000313" key="2">
    <source>
        <dbReference type="Proteomes" id="UP000662747"/>
    </source>
</evidence>
<dbReference type="EMBL" id="CP071090">
    <property type="protein sequence ID" value="QSQ22162.1"/>
    <property type="molecule type" value="Genomic_DNA"/>
</dbReference>
<dbReference type="SUPFAM" id="SSF48695">
    <property type="entry name" value="Multiheme cytochromes"/>
    <property type="match status" value="1"/>
</dbReference>
<dbReference type="Proteomes" id="UP000662747">
    <property type="component" value="Chromosome"/>
</dbReference>
<sequence>MFVPDLRVCLTRGAMLFLTLVAGCGSDDGGDTAPTVQRSPELDAVSLKSQRGGTSHEAGNNCMTCHGPNGTAPGRFTVAGTAVTSARKPNPDATITLSTAPNGGGTVVLTLEADASGNFYTTQAAPFPDQSLYPRVTSRATASVNFMPFPTMSGACNVCHVGSNPVDLD</sequence>
<organism evidence="1 2">
    <name type="scientific">Pyxidicoccus parkwayensis</name>
    <dbReference type="NCBI Taxonomy" id="2813578"/>
    <lineage>
        <taxon>Bacteria</taxon>
        <taxon>Pseudomonadati</taxon>
        <taxon>Myxococcota</taxon>
        <taxon>Myxococcia</taxon>
        <taxon>Myxococcales</taxon>
        <taxon>Cystobacterineae</taxon>
        <taxon>Myxococcaceae</taxon>
        <taxon>Pyxidicoccus</taxon>
    </lineage>
</organism>
<dbReference type="InterPro" id="IPR036280">
    <property type="entry name" value="Multihaem_cyt_sf"/>
</dbReference>
<gene>
    <name evidence="1" type="ORF">JY651_44720</name>
</gene>
<accession>A0ABX7NXF0</accession>
<proteinExistence type="predicted"/>
<dbReference type="PROSITE" id="PS51257">
    <property type="entry name" value="PROKAR_LIPOPROTEIN"/>
    <property type="match status" value="1"/>
</dbReference>
<dbReference type="RefSeq" id="WP_206723739.1">
    <property type="nucleotide sequence ID" value="NZ_CP071090.1"/>
</dbReference>
<evidence type="ECO:0000313" key="1">
    <source>
        <dbReference type="EMBL" id="QSQ22162.1"/>
    </source>
</evidence>
<reference evidence="1 2" key="1">
    <citation type="submission" date="2021-02" db="EMBL/GenBank/DDBJ databases">
        <title>De Novo genome assembly of isolated myxobacteria.</title>
        <authorList>
            <person name="Stevens D.C."/>
        </authorList>
    </citation>
    <scope>NUCLEOTIDE SEQUENCE [LARGE SCALE GENOMIC DNA]</scope>
    <source>
        <strain evidence="2">SCPEA02</strain>
    </source>
</reference>
<name>A0ABX7NXF0_9BACT</name>
<evidence type="ECO:0008006" key="3">
    <source>
        <dbReference type="Google" id="ProtNLM"/>
    </source>
</evidence>
<keyword evidence="2" id="KW-1185">Reference proteome</keyword>